<protein>
    <submittedName>
        <fullName evidence="2">(pine wood nematode) hypothetical protein</fullName>
    </submittedName>
</protein>
<evidence type="ECO:0000313" key="3">
    <source>
        <dbReference type="Proteomes" id="UP000659654"/>
    </source>
</evidence>
<accession>A0A811KXK8</accession>
<comment type="caution">
    <text evidence="2">The sequence shown here is derived from an EMBL/GenBank/DDBJ whole genome shotgun (WGS) entry which is preliminary data.</text>
</comment>
<reference evidence="2" key="1">
    <citation type="submission" date="2020-09" db="EMBL/GenBank/DDBJ databases">
        <authorList>
            <person name="Kikuchi T."/>
        </authorList>
    </citation>
    <scope>NUCLEOTIDE SEQUENCE</scope>
    <source>
        <strain evidence="2">Ka4C1</strain>
    </source>
</reference>
<dbReference type="EMBL" id="CAJFCV020000003">
    <property type="protein sequence ID" value="CAG9107183.1"/>
    <property type="molecule type" value="Genomic_DNA"/>
</dbReference>
<keyword evidence="1" id="KW-1133">Transmembrane helix</keyword>
<keyword evidence="3" id="KW-1185">Reference proteome</keyword>
<keyword evidence="1" id="KW-0472">Membrane</keyword>
<feature type="transmembrane region" description="Helical" evidence="1">
    <location>
        <begin position="102"/>
        <end position="122"/>
    </location>
</feature>
<evidence type="ECO:0000313" key="2">
    <source>
        <dbReference type="EMBL" id="CAD5220803.1"/>
    </source>
</evidence>
<dbReference type="EMBL" id="CAJFDI010000003">
    <property type="protein sequence ID" value="CAD5220803.1"/>
    <property type="molecule type" value="Genomic_DNA"/>
</dbReference>
<evidence type="ECO:0000256" key="1">
    <source>
        <dbReference type="SAM" id="Phobius"/>
    </source>
</evidence>
<proteinExistence type="predicted"/>
<dbReference type="AlphaFoldDB" id="A0A811KXK8"/>
<keyword evidence="1" id="KW-0812">Transmembrane</keyword>
<feature type="transmembrane region" description="Helical" evidence="1">
    <location>
        <begin position="134"/>
        <end position="158"/>
    </location>
</feature>
<dbReference type="Proteomes" id="UP000582659">
    <property type="component" value="Unassembled WGS sequence"/>
</dbReference>
<dbReference type="OrthoDB" id="5829795at2759"/>
<dbReference type="Proteomes" id="UP000659654">
    <property type="component" value="Unassembled WGS sequence"/>
</dbReference>
<sequence>MDSIFVRVNGKVVKVEVDTPGEIGVNTLRMGFLLERDLPMSLRKDGVVLKCRREGEDDIFVLGHNWKDQIFDLEWDESRRSRPISSVIAAPTAAEAFYRLQWIALLTLLLSLNALATSYYVTTEVVDKPWAKNTVFACAVVSGAFGAISGVAVAYSFFNTAVSKLAEEGIR</sequence>
<organism evidence="2 3">
    <name type="scientific">Bursaphelenchus xylophilus</name>
    <name type="common">Pinewood nematode worm</name>
    <name type="synonym">Aphelenchoides xylophilus</name>
    <dbReference type="NCBI Taxonomy" id="6326"/>
    <lineage>
        <taxon>Eukaryota</taxon>
        <taxon>Metazoa</taxon>
        <taxon>Ecdysozoa</taxon>
        <taxon>Nematoda</taxon>
        <taxon>Chromadorea</taxon>
        <taxon>Rhabditida</taxon>
        <taxon>Tylenchina</taxon>
        <taxon>Tylenchomorpha</taxon>
        <taxon>Aphelenchoidea</taxon>
        <taxon>Aphelenchoididae</taxon>
        <taxon>Bursaphelenchus</taxon>
    </lineage>
</organism>
<name>A0A811KXK8_BURXY</name>
<gene>
    <name evidence="2" type="ORF">BXYJ_LOCUS6361</name>
</gene>